<gene>
    <name evidence="2" type="ORF">K7X08_001861</name>
</gene>
<dbReference type="AlphaFoldDB" id="A0A9Q1LQF7"/>
<keyword evidence="3" id="KW-1185">Reference proteome</keyword>
<protein>
    <submittedName>
        <fullName evidence="2">Uncharacterized protein</fullName>
    </submittedName>
</protein>
<dbReference type="EMBL" id="JAJAGQ010000015">
    <property type="protein sequence ID" value="KAJ8541045.1"/>
    <property type="molecule type" value="Genomic_DNA"/>
</dbReference>
<accession>A0A9Q1LQF7</accession>
<feature type="compositionally biased region" description="Low complexity" evidence="1">
    <location>
        <begin position="38"/>
        <end position="51"/>
    </location>
</feature>
<reference evidence="3" key="1">
    <citation type="journal article" date="2023" name="Proc. Natl. Acad. Sci. U.S.A.">
        <title>Genomic and structural basis for evolution of tropane alkaloid biosynthesis.</title>
        <authorList>
            <person name="Wanga Y.-J."/>
            <person name="Taina T."/>
            <person name="Yua J.-Y."/>
            <person name="Lia J."/>
            <person name="Xua B."/>
            <person name="Chenc J."/>
            <person name="D'Auriad J.C."/>
            <person name="Huanga J.-P."/>
            <person name="Huanga S.-X."/>
        </authorList>
    </citation>
    <scope>NUCLEOTIDE SEQUENCE [LARGE SCALE GENOMIC DNA]</scope>
    <source>
        <strain evidence="3">cv. KIB-2019</strain>
    </source>
</reference>
<proteinExistence type="predicted"/>
<feature type="region of interest" description="Disordered" evidence="1">
    <location>
        <begin position="1"/>
        <end position="51"/>
    </location>
</feature>
<dbReference type="OrthoDB" id="7537227at2759"/>
<feature type="compositionally biased region" description="Polar residues" evidence="1">
    <location>
        <begin position="24"/>
        <end position="37"/>
    </location>
</feature>
<dbReference type="Proteomes" id="UP001152561">
    <property type="component" value="Unassembled WGS sequence"/>
</dbReference>
<comment type="caution">
    <text evidence="2">The sequence shown here is derived from an EMBL/GenBank/DDBJ whole genome shotgun (WGS) entry which is preliminary data.</text>
</comment>
<organism evidence="2 3">
    <name type="scientific">Anisodus acutangulus</name>
    <dbReference type="NCBI Taxonomy" id="402998"/>
    <lineage>
        <taxon>Eukaryota</taxon>
        <taxon>Viridiplantae</taxon>
        <taxon>Streptophyta</taxon>
        <taxon>Embryophyta</taxon>
        <taxon>Tracheophyta</taxon>
        <taxon>Spermatophyta</taxon>
        <taxon>Magnoliopsida</taxon>
        <taxon>eudicotyledons</taxon>
        <taxon>Gunneridae</taxon>
        <taxon>Pentapetalae</taxon>
        <taxon>asterids</taxon>
        <taxon>lamiids</taxon>
        <taxon>Solanales</taxon>
        <taxon>Solanaceae</taxon>
        <taxon>Solanoideae</taxon>
        <taxon>Hyoscyameae</taxon>
        <taxon>Anisodus</taxon>
    </lineage>
</organism>
<evidence type="ECO:0000256" key="1">
    <source>
        <dbReference type="SAM" id="MobiDB-lite"/>
    </source>
</evidence>
<name>A0A9Q1LQF7_9SOLA</name>
<evidence type="ECO:0000313" key="3">
    <source>
        <dbReference type="Proteomes" id="UP001152561"/>
    </source>
</evidence>
<sequence length="143" mass="16012">MLSPGGIGEAERVSSMGRRKSSDARSANYSSKQENPASISSSDSMEVMGSSRGNSFLHKCESFDRPFIQKWLKIGNRTVLHIFERSVMLHCHFMQPYEKRNLECFAALAIPVKTVEFAWSRVMPSSQPALLVGMQVHEGTDED</sequence>
<evidence type="ECO:0000313" key="2">
    <source>
        <dbReference type="EMBL" id="KAJ8541045.1"/>
    </source>
</evidence>